<feature type="compositionally biased region" description="Polar residues" evidence="3">
    <location>
        <begin position="233"/>
        <end position="244"/>
    </location>
</feature>
<evidence type="ECO:0000313" key="5">
    <source>
        <dbReference type="Proteomes" id="UP000655225"/>
    </source>
</evidence>
<dbReference type="EMBL" id="JABCRI010000014">
    <property type="protein sequence ID" value="KAF8394739.1"/>
    <property type="molecule type" value="Genomic_DNA"/>
</dbReference>
<sequence>MKRDQTSECDGCSSEERWLLHSVRHRGIYRRLCTSCVLKFFPVSFCPICYEVYEGSPPSHDRVMCLKCPSISHFDCVGIDVASHFVCPPCVNPSFLFFDVGVSNKRIKGGNRESVLAGSINQESAKVFFAAARLATISMNKAVTTARVEMERRVKEAVLLKKRASEALELCDSLESRDKEKRKGSTGIPGSVPLVEAQKKKSKGNGAAAAAAAVAAQKRNQNHLRGDGMDNTGGVSKSLNNAGSTEKERWAGFQEPTAVPEVPKSGVSVEEKDRFERSPAPGMGLQLLQNPDAVNEKERPINSPHLQNPSSVQGEEENNGLFSVHPVAIQLQNTQNGHRHSNEMDRDLNGFANPKVVPPLTHSDQGGHLACGFSFS</sequence>
<gene>
    <name evidence="4" type="ORF">HHK36_020956</name>
</gene>
<name>A0A834YSN1_TETSI</name>
<proteinExistence type="predicted"/>
<evidence type="ECO:0000256" key="1">
    <source>
        <dbReference type="ARBA" id="ARBA00022771"/>
    </source>
</evidence>
<reference evidence="4 5" key="1">
    <citation type="submission" date="2020-04" db="EMBL/GenBank/DDBJ databases">
        <title>Plant Genome Project.</title>
        <authorList>
            <person name="Zhang R.-G."/>
        </authorList>
    </citation>
    <scope>NUCLEOTIDE SEQUENCE [LARGE SCALE GENOMIC DNA]</scope>
    <source>
        <strain evidence="4">YNK0</strain>
        <tissue evidence="4">Leaf</tissue>
    </source>
</reference>
<accession>A0A834YSN1</accession>
<dbReference type="GO" id="GO:0008270">
    <property type="term" value="F:zinc ion binding"/>
    <property type="evidence" value="ECO:0007669"/>
    <property type="project" value="UniProtKB-KW"/>
</dbReference>
<comment type="caution">
    <text evidence="4">The sequence shown here is derived from an EMBL/GenBank/DDBJ whole genome shotgun (WGS) entry which is preliminary data.</text>
</comment>
<protein>
    <submittedName>
        <fullName evidence="4">Uncharacterized protein</fullName>
    </submittedName>
</protein>
<keyword evidence="2" id="KW-0862">Zinc</keyword>
<dbReference type="OrthoDB" id="692041at2759"/>
<organism evidence="4 5">
    <name type="scientific">Tetracentron sinense</name>
    <name type="common">Spur-leaf</name>
    <dbReference type="NCBI Taxonomy" id="13715"/>
    <lineage>
        <taxon>Eukaryota</taxon>
        <taxon>Viridiplantae</taxon>
        <taxon>Streptophyta</taxon>
        <taxon>Embryophyta</taxon>
        <taxon>Tracheophyta</taxon>
        <taxon>Spermatophyta</taxon>
        <taxon>Magnoliopsida</taxon>
        <taxon>Trochodendrales</taxon>
        <taxon>Trochodendraceae</taxon>
        <taxon>Tetracentron</taxon>
    </lineage>
</organism>
<dbReference type="Proteomes" id="UP000655225">
    <property type="component" value="Unassembled WGS sequence"/>
</dbReference>
<keyword evidence="1" id="KW-0479">Metal-binding</keyword>
<dbReference type="PANTHER" id="PTHR34451">
    <property type="entry name" value="PHD FINGER FAMILY PROTEIN"/>
    <property type="match status" value="1"/>
</dbReference>
<feature type="region of interest" description="Disordered" evidence="3">
    <location>
        <begin position="178"/>
        <end position="251"/>
    </location>
</feature>
<keyword evidence="1" id="KW-0863">Zinc-finger</keyword>
<dbReference type="InterPro" id="IPR011011">
    <property type="entry name" value="Znf_FYVE_PHD"/>
</dbReference>
<dbReference type="AlphaFoldDB" id="A0A834YSN1"/>
<evidence type="ECO:0000256" key="3">
    <source>
        <dbReference type="SAM" id="MobiDB-lite"/>
    </source>
</evidence>
<dbReference type="SUPFAM" id="SSF57903">
    <property type="entry name" value="FYVE/PHD zinc finger"/>
    <property type="match status" value="1"/>
</dbReference>
<evidence type="ECO:0000256" key="2">
    <source>
        <dbReference type="ARBA" id="ARBA00022833"/>
    </source>
</evidence>
<dbReference type="OMA" id="STEKERW"/>
<keyword evidence="5" id="KW-1185">Reference proteome</keyword>
<evidence type="ECO:0000313" key="4">
    <source>
        <dbReference type="EMBL" id="KAF8394739.1"/>
    </source>
</evidence>
<feature type="compositionally biased region" description="Low complexity" evidence="3">
    <location>
        <begin position="207"/>
        <end position="216"/>
    </location>
</feature>
<dbReference type="PANTHER" id="PTHR34451:SF7">
    <property type="entry name" value="PHD FINGER FAMILY PROTEIN"/>
    <property type="match status" value="1"/>
</dbReference>